<dbReference type="EMBL" id="BK015535">
    <property type="protein sequence ID" value="DAE11582.1"/>
    <property type="molecule type" value="Genomic_DNA"/>
</dbReference>
<organism evidence="1">
    <name type="scientific">Siphoviridae sp. ct2vX3</name>
    <dbReference type="NCBI Taxonomy" id="2825318"/>
    <lineage>
        <taxon>Viruses</taxon>
        <taxon>Duplodnaviria</taxon>
        <taxon>Heunggongvirae</taxon>
        <taxon>Uroviricota</taxon>
        <taxon>Caudoviricetes</taxon>
    </lineage>
</organism>
<proteinExistence type="predicted"/>
<sequence length="79" mass="9165">MKKDKYEISLWEDYLVDAEENVPAHYEERKIAVIGSDTMTSPCRAYNPKLVENINGTNSFTFEMFYTYRENTGAEANVD</sequence>
<accession>A0A8S5PX09</accession>
<protein>
    <submittedName>
        <fullName evidence="1">Minor structural protein</fullName>
    </submittedName>
</protein>
<evidence type="ECO:0000313" key="1">
    <source>
        <dbReference type="EMBL" id="DAE11582.1"/>
    </source>
</evidence>
<name>A0A8S5PX09_9CAUD</name>
<reference evidence="1" key="1">
    <citation type="journal article" date="2021" name="Proc. Natl. Acad. Sci. U.S.A.">
        <title>A Catalog of Tens of Thousands of Viruses from Human Metagenomes Reveals Hidden Associations with Chronic Diseases.</title>
        <authorList>
            <person name="Tisza M.J."/>
            <person name="Buck C.B."/>
        </authorList>
    </citation>
    <scope>NUCLEOTIDE SEQUENCE</scope>
    <source>
        <strain evidence="1">Ct2vX3</strain>
    </source>
</reference>